<dbReference type="GO" id="GO:0004521">
    <property type="term" value="F:RNA endonuclease activity"/>
    <property type="evidence" value="ECO:0007669"/>
    <property type="project" value="UniProtKB-UniRule"/>
</dbReference>
<dbReference type="InterPro" id="IPR020549">
    <property type="entry name" value="YbeY_CS"/>
</dbReference>
<feature type="binding site" evidence="7">
    <location>
        <position position="131"/>
    </location>
    <ligand>
        <name>Zn(2+)</name>
        <dbReference type="ChEBI" id="CHEBI:29105"/>
        <note>catalytic</note>
    </ligand>
</feature>
<dbReference type="GO" id="GO:0008270">
    <property type="term" value="F:zinc ion binding"/>
    <property type="evidence" value="ECO:0007669"/>
    <property type="project" value="UniProtKB-UniRule"/>
</dbReference>
<reference evidence="8 9" key="1">
    <citation type="submission" date="2020-06" db="EMBL/GenBank/DDBJ databases">
        <title>Oricola thermophila sp. nov. isolated from a tidal sediments.</title>
        <authorList>
            <person name="Kwon K.K."/>
            <person name="Yang S.-H."/>
            <person name="Park M.-J."/>
        </authorList>
    </citation>
    <scope>NUCLEOTIDE SEQUENCE [LARGE SCALE GENOMIC DNA]</scope>
    <source>
        <strain evidence="8 9">MEBiC13590</strain>
    </source>
</reference>
<dbReference type="Pfam" id="PF02130">
    <property type="entry name" value="YbeY"/>
    <property type="match status" value="1"/>
</dbReference>
<dbReference type="RefSeq" id="WP_175277437.1">
    <property type="nucleotide sequence ID" value="NZ_CP054836.1"/>
</dbReference>
<dbReference type="GO" id="GO:0006364">
    <property type="term" value="P:rRNA processing"/>
    <property type="evidence" value="ECO:0007669"/>
    <property type="project" value="UniProtKB-UniRule"/>
</dbReference>
<keyword evidence="9" id="KW-1185">Reference proteome</keyword>
<dbReference type="Proteomes" id="UP000509367">
    <property type="component" value="Chromosome"/>
</dbReference>
<dbReference type="InterPro" id="IPR002036">
    <property type="entry name" value="YbeY"/>
</dbReference>
<dbReference type="PANTHER" id="PTHR46986:SF1">
    <property type="entry name" value="ENDORIBONUCLEASE YBEY, CHLOROPLASTIC"/>
    <property type="match status" value="1"/>
</dbReference>
<dbReference type="HAMAP" id="MF_00009">
    <property type="entry name" value="Endoribonucl_YbeY"/>
    <property type="match status" value="1"/>
</dbReference>
<sequence length="165" mass="17603">MTPTGTRALAVEIDVGVEAGDWPGADELEALVREVVDAAAARLGLSGADTELSVLFTDDAAIRRLNAEWRGKDRPTNVLSFPAFDLAPGDAPGPMLGDIVIASQTVAREAELEGKSFDDHLRHLVVHGFLHLLGYDHENDTEAGEMEGAERAILADIGVPDPYCD</sequence>
<gene>
    <name evidence="7 8" type="primary">ybeY</name>
    <name evidence="8" type="ORF">HTY61_14320</name>
</gene>
<dbReference type="SUPFAM" id="SSF55486">
    <property type="entry name" value="Metalloproteases ('zincins'), catalytic domain"/>
    <property type="match status" value="1"/>
</dbReference>
<protein>
    <recommendedName>
        <fullName evidence="7">Endoribonuclease YbeY</fullName>
        <ecNumber evidence="7">3.1.-.-</ecNumber>
    </recommendedName>
</protein>
<evidence type="ECO:0000256" key="3">
    <source>
        <dbReference type="ARBA" id="ARBA00022723"/>
    </source>
</evidence>
<dbReference type="KEGG" id="orm:HTY61_14320"/>
<accession>A0A6N1VIJ2</accession>
<dbReference type="InterPro" id="IPR023091">
    <property type="entry name" value="MetalPrtase_cat_dom_sf_prd"/>
</dbReference>
<comment type="cofactor">
    <cofactor evidence="7">
        <name>Zn(2+)</name>
        <dbReference type="ChEBI" id="CHEBI:29105"/>
    </cofactor>
    <text evidence="7">Binds 1 zinc ion.</text>
</comment>
<dbReference type="EC" id="3.1.-.-" evidence="7"/>
<dbReference type="GO" id="GO:0004222">
    <property type="term" value="F:metalloendopeptidase activity"/>
    <property type="evidence" value="ECO:0007669"/>
    <property type="project" value="InterPro"/>
</dbReference>
<keyword evidence="2 7" id="KW-0540">Nuclease</keyword>
<keyword evidence="7" id="KW-0690">Ribosome biogenesis</keyword>
<evidence type="ECO:0000313" key="8">
    <source>
        <dbReference type="EMBL" id="QKV19545.1"/>
    </source>
</evidence>
<dbReference type="PANTHER" id="PTHR46986">
    <property type="entry name" value="ENDORIBONUCLEASE YBEY, CHLOROPLASTIC"/>
    <property type="match status" value="1"/>
</dbReference>
<keyword evidence="5 7" id="KW-0378">Hydrolase</keyword>
<comment type="function">
    <text evidence="7">Single strand-specific metallo-endoribonuclease involved in late-stage 70S ribosome quality control and in maturation of the 3' terminus of the 16S rRNA.</text>
</comment>
<keyword evidence="7" id="KW-0698">rRNA processing</keyword>
<keyword evidence="7" id="KW-0963">Cytoplasm</keyword>
<dbReference type="Gene3D" id="3.40.390.30">
    <property type="entry name" value="Metalloproteases ('zincins'), catalytic domain"/>
    <property type="match status" value="1"/>
</dbReference>
<keyword evidence="6 7" id="KW-0862">Zinc</keyword>
<dbReference type="AlphaFoldDB" id="A0A6N1VIJ2"/>
<evidence type="ECO:0000256" key="4">
    <source>
        <dbReference type="ARBA" id="ARBA00022759"/>
    </source>
</evidence>
<proteinExistence type="inferred from homology"/>
<evidence type="ECO:0000256" key="2">
    <source>
        <dbReference type="ARBA" id="ARBA00022722"/>
    </source>
</evidence>
<feature type="binding site" evidence="7">
    <location>
        <position position="127"/>
    </location>
    <ligand>
        <name>Zn(2+)</name>
        <dbReference type="ChEBI" id="CHEBI:29105"/>
        <note>catalytic</note>
    </ligand>
</feature>
<dbReference type="NCBIfam" id="TIGR00043">
    <property type="entry name" value="rRNA maturation RNase YbeY"/>
    <property type="match status" value="1"/>
</dbReference>
<feature type="binding site" evidence="7">
    <location>
        <position position="137"/>
    </location>
    <ligand>
        <name>Zn(2+)</name>
        <dbReference type="ChEBI" id="CHEBI:29105"/>
        <note>catalytic</note>
    </ligand>
</feature>
<dbReference type="GO" id="GO:0005737">
    <property type="term" value="C:cytoplasm"/>
    <property type="evidence" value="ECO:0007669"/>
    <property type="project" value="UniProtKB-SubCell"/>
</dbReference>
<evidence type="ECO:0000256" key="1">
    <source>
        <dbReference type="ARBA" id="ARBA00010875"/>
    </source>
</evidence>
<evidence type="ECO:0000256" key="7">
    <source>
        <dbReference type="HAMAP-Rule" id="MF_00009"/>
    </source>
</evidence>
<evidence type="ECO:0000313" key="9">
    <source>
        <dbReference type="Proteomes" id="UP000509367"/>
    </source>
</evidence>
<dbReference type="PROSITE" id="PS01306">
    <property type="entry name" value="UPF0054"/>
    <property type="match status" value="1"/>
</dbReference>
<evidence type="ECO:0000256" key="6">
    <source>
        <dbReference type="ARBA" id="ARBA00022833"/>
    </source>
</evidence>
<name>A0A6N1VIJ2_9HYPH</name>
<keyword evidence="4 7" id="KW-0255">Endonuclease</keyword>
<organism evidence="8 9">
    <name type="scientific">Oricola thermophila</name>
    <dbReference type="NCBI Taxonomy" id="2742145"/>
    <lineage>
        <taxon>Bacteria</taxon>
        <taxon>Pseudomonadati</taxon>
        <taxon>Pseudomonadota</taxon>
        <taxon>Alphaproteobacteria</taxon>
        <taxon>Hyphomicrobiales</taxon>
        <taxon>Ahrensiaceae</taxon>
        <taxon>Oricola</taxon>
    </lineage>
</organism>
<keyword evidence="3 7" id="KW-0479">Metal-binding</keyword>
<comment type="similarity">
    <text evidence="1 7">Belongs to the endoribonuclease YbeY family.</text>
</comment>
<evidence type="ECO:0000256" key="5">
    <source>
        <dbReference type="ARBA" id="ARBA00022801"/>
    </source>
</evidence>
<comment type="subcellular location">
    <subcellularLocation>
        <location evidence="7">Cytoplasm</location>
    </subcellularLocation>
</comment>
<dbReference type="EMBL" id="CP054836">
    <property type="protein sequence ID" value="QKV19545.1"/>
    <property type="molecule type" value="Genomic_DNA"/>
</dbReference>